<dbReference type="EMBL" id="FONH01000003">
    <property type="protein sequence ID" value="SFE63887.1"/>
    <property type="molecule type" value="Genomic_DNA"/>
</dbReference>
<dbReference type="STRING" id="500610.SAMN02799615_01379"/>
<keyword evidence="2" id="KW-1185">Reference proteome</keyword>
<gene>
    <name evidence="1" type="ORF">SAMN02799615_01379</name>
</gene>
<accession>A0A1I2C6G1</accession>
<evidence type="ECO:0000313" key="1">
    <source>
        <dbReference type="EMBL" id="SFE63887.1"/>
    </source>
</evidence>
<dbReference type="RefSeq" id="WP_026636134.1">
    <property type="nucleotide sequence ID" value="NZ_FONH01000003.1"/>
</dbReference>
<organism evidence="1 2">
    <name type="scientific">Dyella marensis</name>
    <dbReference type="NCBI Taxonomy" id="500610"/>
    <lineage>
        <taxon>Bacteria</taxon>
        <taxon>Pseudomonadati</taxon>
        <taxon>Pseudomonadota</taxon>
        <taxon>Gammaproteobacteria</taxon>
        <taxon>Lysobacterales</taxon>
        <taxon>Rhodanobacteraceae</taxon>
        <taxon>Dyella</taxon>
    </lineage>
</organism>
<dbReference type="Proteomes" id="UP000199477">
    <property type="component" value="Unassembled WGS sequence"/>
</dbReference>
<sequence>MPPVAVQIVEILWTKATRGAPRASERVALPRAMPLTAMDAHYQAEYFRIAEWNDFRVDRLASGTAPSLPRLERSLRLQWLDDGQLALGLLPGTHEGKPPRAPRPQAIRLAPGEYARLMINGRHVSYSGQFYSEVTYNVAFGGDFHPERFLGATPDREFKLLADLF</sequence>
<name>A0A1I2C6G1_9GAMM</name>
<evidence type="ECO:0000313" key="2">
    <source>
        <dbReference type="Proteomes" id="UP000199477"/>
    </source>
</evidence>
<reference evidence="2" key="1">
    <citation type="submission" date="2016-10" db="EMBL/GenBank/DDBJ databases">
        <authorList>
            <person name="Varghese N."/>
            <person name="Submissions S."/>
        </authorList>
    </citation>
    <scope>NUCLEOTIDE SEQUENCE [LARGE SCALE GENOMIC DNA]</scope>
    <source>
        <strain evidence="2">UNC178MFTsu3.1</strain>
    </source>
</reference>
<protein>
    <submittedName>
        <fullName evidence="1">Uncharacterized protein</fullName>
    </submittedName>
</protein>
<proteinExistence type="predicted"/>
<dbReference type="AlphaFoldDB" id="A0A1I2C6G1"/>